<evidence type="ECO:0000313" key="2">
    <source>
        <dbReference type="Proteomes" id="UP000515733"/>
    </source>
</evidence>
<dbReference type="InterPro" id="IPR027417">
    <property type="entry name" value="P-loop_NTPase"/>
</dbReference>
<dbReference type="SUPFAM" id="SSF52540">
    <property type="entry name" value="P-loop containing nucleoside triphosphate hydrolases"/>
    <property type="match status" value="1"/>
</dbReference>
<accession>A0A6S6Y446</accession>
<proteinExistence type="predicted"/>
<evidence type="ECO:0008006" key="3">
    <source>
        <dbReference type="Google" id="ProtNLM"/>
    </source>
</evidence>
<dbReference type="PANTHER" id="PTHR36451">
    <property type="entry name" value="PAPS-DEPENDENT SULFOTRANSFERASE STF3"/>
    <property type="match status" value="1"/>
</dbReference>
<dbReference type="RefSeq" id="WP_145770961.1">
    <property type="nucleotide sequence ID" value="NZ_LR778301.1"/>
</dbReference>
<evidence type="ECO:0000313" key="1">
    <source>
        <dbReference type="EMBL" id="CAB1370090.1"/>
    </source>
</evidence>
<dbReference type="Gene3D" id="3.40.50.300">
    <property type="entry name" value="P-loop containing nucleotide triphosphate hydrolases"/>
    <property type="match status" value="1"/>
</dbReference>
<dbReference type="PANTHER" id="PTHR36451:SF1">
    <property type="entry name" value="OMEGA-HYDROXY-BETA-DIHYDROMENAQUINONE-9 SULFOTRANSFERASE STF3"/>
    <property type="match status" value="1"/>
</dbReference>
<protein>
    <recommendedName>
        <fullName evidence="3">Sulfotransferase</fullName>
    </recommendedName>
</protein>
<gene>
    <name evidence="1" type="ORF">DENOEST_2931</name>
</gene>
<sequence length="422" mass="48986">MSNEIRIDDLAAPQLSQVQKDALTWGESLTTDFSEESILQAARERTGLNDFGADDFRERLRVLREEWDGDPEITPLARNTLRSYLVRYASNRLLIHDTLKRHPEILDQKIEAPVIVLGLPRSGTTHLVNLLAADDRFHSLPLWESYEPVPLPGEGLLPDGTDPRYQRCAAAWEGMKATTPLIAAMHPMEPEHIHEELELMGPDFASYNFEWLTLSPRWRDHYYAHDQTPHYEYMKNVLKLLQWQRSQAGQPDKRWVLKCPQHMEQLPVLKKVFPDATVVITHRDPVAVIQSSVTMQAYSQRINRRHVATEALIHYWTDRIEHLLRACVRDRELLAPAHSFDSYFHTFMADEMGTVAQVYAKAGMELTPGARGRLDRYIADHPRGKEGKVIYNLERDFGVAPERLRERFRFYFERFPVRAEVK</sequence>
<dbReference type="InterPro" id="IPR052736">
    <property type="entry name" value="Stf3_sulfotransferase"/>
</dbReference>
<organism evidence="1 2">
    <name type="scientific">Denitratisoma oestradiolicum</name>
    <dbReference type="NCBI Taxonomy" id="311182"/>
    <lineage>
        <taxon>Bacteria</taxon>
        <taxon>Pseudomonadati</taxon>
        <taxon>Pseudomonadota</taxon>
        <taxon>Betaproteobacteria</taxon>
        <taxon>Nitrosomonadales</taxon>
        <taxon>Sterolibacteriaceae</taxon>
        <taxon>Denitratisoma</taxon>
    </lineage>
</organism>
<name>A0A6S6Y446_9PROT</name>
<dbReference type="EMBL" id="LR778301">
    <property type="protein sequence ID" value="CAB1370090.1"/>
    <property type="molecule type" value="Genomic_DNA"/>
</dbReference>
<dbReference type="Pfam" id="PF13469">
    <property type="entry name" value="Sulfotransfer_3"/>
    <property type="match status" value="1"/>
</dbReference>
<reference evidence="1 2" key="1">
    <citation type="submission" date="2020-03" db="EMBL/GenBank/DDBJ databases">
        <authorList>
            <consortium name="Genoscope - CEA"/>
            <person name="William W."/>
        </authorList>
    </citation>
    <scope>NUCLEOTIDE SEQUENCE [LARGE SCALE GENOMIC DNA]</scope>
    <source>
        <strain evidence="2">DSM 16959</strain>
    </source>
</reference>
<dbReference type="AlphaFoldDB" id="A0A6S6Y446"/>
<dbReference type="Proteomes" id="UP000515733">
    <property type="component" value="Chromosome"/>
</dbReference>
<dbReference type="OrthoDB" id="9777890at2"/>
<dbReference type="KEGG" id="doe:DENOEST_2931"/>
<keyword evidence="2" id="KW-1185">Reference proteome</keyword>